<gene>
    <name evidence="9" type="ORF">EOJ36_11040</name>
</gene>
<feature type="binding site" evidence="6">
    <location>
        <position position="237"/>
    </location>
    <ligand>
        <name>Mg(2+)</name>
        <dbReference type="ChEBI" id="CHEBI:18420"/>
    </ligand>
</feature>
<dbReference type="EC" id="5.1.1.-" evidence="7"/>
<dbReference type="OrthoDB" id="9775391at2"/>
<dbReference type="SUPFAM" id="SSF51604">
    <property type="entry name" value="Enolase C-terminal domain-like"/>
    <property type="match status" value="1"/>
</dbReference>
<dbReference type="Gene3D" id="3.30.390.10">
    <property type="entry name" value="Enolase-like, N-terminal domain"/>
    <property type="match status" value="1"/>
</dbReference>
<proteinExistence type="inferred from homology"/>
<dbReference type="GO" id="GO:0016855">
    <property type="term" value="F:racemase and epimerase activity, acting on amino acids and derivatives"/>
    <property type="evidence" value="ECO:0007669"/>
    <property type="project" value="UniProtKB-UniRule"/>
</dbReference>
<evidence type="ECO:0000256" key="2">
    <source>
        <dbReference type="ARBA" id="ARBA00022723"/>
    </source>
</evidence>
<dbReference type="InterPro" id="IPR013342">
    <property type="entry name" value="Mandelate_racemase_C"/>
</dbReference>
<dbReference type="PANTHER" id="PTHR48073">
    <property type="entry name" value="O-SUCCINYLBENZOATE SYNTHASE-RELATED"/>
    <property type="match status" value="1"/>
</dbReference>
<feature type="active site" description="Proton acceptor; specific for (R)-substrate epimerization" evidence="5">
    <location>
        <position position="162"/>
    </location>
</feature>
<reference evidence="9 10" key="1">
    <citation type="submission" date="2019-01" db="EMBL/GenBank/DDBJ databases">
        <authorList>
            <person name="Chen W.-M."/>
        </authorList>
    </citation>
    <scope>NUCLEOTIDE SEQUENCE [LARGE SCALE GENOMIC DNA]</scope>
    <source>
        <strain evidence="9 10">FSY-15</strain>
    </source>
</reference>
<dbReference type="CDD" id="cd03319">
    <property type="entry name" value="L-Ala-DL-Glu_epimerase"/>
    <property type="match status" value="1"/>
</dbReference>
<comment type="similarity">
    <text evidence="1 7">Belongs to the mandelate racemase/muconate lactonizing enzyme family.</text>
</comment>
<dbReference type="SUPFAM" id="SSF54826">
    <property type="entry name" value="Enolase N-terminal domain-like"/>
    <property type="match status" value="1"/>
</dbReference>
<dbReference type="AlphaFoldDB" id="A0A437PNI6"/>
<evidence type="ECO:0000256" key="6">
    <source>
        <dbReference type="PIRSR" id="PIRSR634603-3"/>
    </source>
</evidence>
<name>A0A437PNI6_9BACT</name>
<evidence type="ECO:0000259" key="8">
    <source>
        <dbReference type="SMART" id="SM00922"/>
    </source>
</evidence>
<comment type="cofactor">
    <cofactor evidence="6 7">
        <name>Mg(2+)</name>
        <dbReference type="ChEBI" id="CHEBI:18420"/>
    </cofactor>
    <text evidence="6 7">Binds 1 Mg(2+) ion per subunit.</text>
</comment>
<dbReference type="Proteomes" id="UP000282832">
    <property type="component" value="Unassembled WGS sequence"/>
</dbReference>
<feature type="binding site" evidence="6">
    <location>
        <position position="190"/>
    </location>
    <ligand>
        <name>Mg(2+)</name>
        <dbReference type="ChEBI" id="CHEBI:18420"/>
    </ligand>
</feature>
<comment type="caution">
    <text evidence="9">The sequence shown here is derived from an EMBL/GenBank/DDBJ whole genome shotgun (WGS) entry which is preliminary data.</text>
</comment>
<feature type="active site" description="Proton acceptor; specific for (S)-substrate epimerization" evidence="5">
    <location>
        <position position="262"/>
    </location>
</feature>
<dbReference type="InterPro" id="IPR013341">
    <property type="entry name" value="Mandelate_racemase_N_dom"/>
</dbReference>
<dbReference type="Pfam" id="PF13378">
    <property type="entry name" value="MR_MLE_C"/>
    <property type="match status" value="1"/>
</dbReference>
<dbReference type="RefSeq" id="WP_127805331.1">
    <property type="nucleotide sequence ID" value="NZ_SACY01000005.1"/>
</dbReference>
<keyword evidence="4 7" id="KW-0413">Isomerase</keyword>
<evidence type="ECO:0000256" key="1">
    <source>
        <dbReference type="ARBA" id="ARBA00008031"/>
    </source>
</evidence>
<feature type="domain" description="Mandelate racemase/muconate lactonizing enzyme C-terminal" evidence="8">
    <location>
        <begin position="141"/>
        <end position="232"/>
    </location>
</feature>
<dbReference type="Gene3D" id="3.20.20.120">
    <property type="entry name" value="Enolase-like C-terminal domain"/>
    <property type="match status" value="1"/>
</dbReference>
<accession>A0A437PNI6</accession>
<dbReference type="InterPro" id="IPR034603">
    <property type="entry name" value="Dipeptide_epimerase"/>
</dbReference>
<dbReference type="InterPro" id="IPR029065">
    <property type="entry name" value="Enolase_C-like"/>
</dbReference>
<evidence type="ECO:0000256" key="5">
    <source>
        <dbReference type="PIRSR" id="PIRSR634603-1"/>
    </source>
</evidence>
<dbReference type="GO" id="GO:0000287">
    <property type="term" value="F:magnesium ion binding"/>
    <property type="evidence" value="ECO:0007669"/>
    <property type="project" value="UniProtKB-ARBA"/>
</dbReference>
<sequence>MKIKSIQSYLRKMALTKPYSIAGYTFSDVSLGFVEVELENGVIGYGTASPAEEVVGETAEMSVQHLQTEFVQNLIGRNIEDFQQLITETRVHFQHLPGTQAAIDIALHDAYGKWKNQSVVAIYGRKIDALPTSVTIGLMPIHEALKEAEEFKKLGFRILKVKTGENVAEDIEKVIKLHEQFGNNLTLRVDPNQGYSPQDLNQFIAKAGHLVELIEQPLAIGFENELETINHPAIMGDESITDAEAAQKFSINPKPFQIYNIKLMKSGGIQGALEIAHIAKKSNIDLFWGCNDESILSITAALQAAYSMPNTKYLDLDGSFDLAEDLVSGGFEINDGLMKINENPGFGVNKIL</sequence>
<dbReference type="SFLD" id="SFLDG00180">
    <property type="entry name" value="muconate_cycloisomerase"/>
    <property type="match status" value="1"/>
</dbReference>
<evidence type="ECO:0000313" key="9">
    <source>
        <dbReference type="EMBL" id="RVU23604.1"/>
    </source>
</evidence>
<keyword evidence="3 6" id="KW-0460">Magnesium</keyword>
<protein>
    <recommendedName>
        <fullName evidence="7">Dipeptide epimerase</fullName>
        <ecNumber evidence="7">5.1.1.-</ecNumber>
    </recommendedName>
</protein>
<feature type="binding site" evidence="6">
    <location>
        <position position="215"/>
    </location>
    <ligand>
        <name>Mg(2+)</name>
        <dbReference type="ChEBI" id="CHEBI:18420"/>
    </ligand>
</feature>
<dbReference type="GO" id="GO:0006518">
    <property type="term" value="P:peptide metabolic process"/>
    <property type="evidence" value="ECO:0007669"/>
    <property type="project" value="UniProtKB-ARBA"/>
</dbReference>
<dbReference type="InterPro" id="IPR029017">
    <property type="entry name" value="Enolase-like_N"/>
</dbReference>
<dbReference type="SMART" id="SM00922">
    <property type="entry name" value="MR_MLE"/>
    <property type="match status" value="1"/>
</dbReference>
<evidence type="ECO:0000256" key="3">
    <source>
        <dbReference type="ARBA" id="ARBA00022842"/>
    </source>
</evidence>
<evidence type="ECO:0000256" key="7">
    <source>
        <dbReference type="RuleBase" id="RU366006"/>
    </source>
</evidence>
<organism evidence="9 10">
    <name type="scientific">Sandaracinomonas limnophila</name>
    <dbReference type="NCBI Taxonomy" id="1862386"/>
    <lineage>
        <taxon>Bacteria</taxon>
        <taxon>Pseudomonadati</taxon>
        <taxon>Bacteroidota</taxon>
        <taxon>Cytophagia</taxon>
        <taxon>Cytophagales</taxon>
        <taxon>Flectobacillaceae</taxon>
        <taxon>Sandaracinomonas</taxon>
    </lineage>
</organism>
<dbReference type="SFLD" id="SFLDS00001">
    <property type="entry name" value="Enolase"/>
    <property type="match status" value="1"/>
</dbReference>
<evidence type="ECO:0000313" key="10">
    <source>
        <dbReference type="Proteomes" id="UP000282832"/>
    </source>
</evidence>
<keyword evidence="2 6" id="KW-0479">Metal-binding</keyword>
<dbReference type="PANTHER" id="PTHR48073:SF2">
    <property type="entry name" value="O-SUCCINYLBENZOATE SYNTHASE"/>
    <property type="match status" value="1"/>
</dbReference>
<dbReference type="InterPro" id="IPR036849">
    <property type="entry name" value="Enolase-like_C_sf"/>
</dbReference>
<keyword evidence="10" id="KW-1185">Reference proteome</keyword>
<evidence type="ECO:0000256" key="4">
    <source>
        <dbReference type="ARBA" id="ARBA00023235"/>
    </source>
</evidence>
<dbReference type="EMBL" id="SACY01000005">
    <property type="protein sequence ID" value="RVU23604.1"/>
    <property type="molecule type" value="Genomic_DNA"/>
</dbReference>
<dbReference type="Pfam" id="PF02746">
    <property type="entry name" value="MR_MLE_N"/>
    <property type="match status" value="1"/>
</dbReference>